<feature type="region of interest" description="Disordered" evidence="1">
    <location>
        <begin position="1"/>
        <end position="104"/>
    </location>
</feature>
<feature type="compositionally biased region" description="Polar residues" evidence="1">
    <location>
        <begin position="91"/>
        <end position="104"/>
    </location>
</feature>
<organism evidence="2 3">
    <name type="scientific">Effrenium voratum</name>
    <dbReference type="NCBI Taxonomy" id="2562239"/>
    <lineage>
        <taxon>Eukaryota</taxon>
        <taxon>Sar</taxon>
        <taxon>Alveolata</taxon>
        <taxon>Dinophyceae</taxon>
        <taxon>Suessiales</taxon>
        <taxon>Symbiodiniaceae</taxon>
        <taxon>Effrenium</taxon>
    </lineage>
</organism>
<evidence type="ECO:0000313" key="3">
    <source>
        <dbReference type="Proteomes" id="UP001178507"/>
    </source>
</evidence>
<comment type="caution">
    <text evidence="2">The sequence shown here is derived from an EMBL/GenBank/DDBJ whole genome shotgun (WGS) entry which is preliminary data.</text>
</comment>
<name>A0AA36MJ13_9DINO</name>
<feature type="compositionally biased region" description="Basic residues" evidence="1">
    <location>
        <begin position="81"/>
        <end position="90"/>
    </location>
</feature>
<dbReference type="EMBL" id="CAUJNA010000232">
    <property type="protein sequence ID" value="CAJ1374129.1"/>
    <property type="molecule type" value="Genomic_DNA"/>
</dbReference>
<reference evidence="2" key="1">
    <citation type="submission" date="2023-08" db="EMBL/GenBank/DDBJ databases">
        <authorList>
            <person name="Chen Y."/>
            <person name="Shah S."/>
            <person name="Dougan E. K."/>
            <person name="Thang M."/>
            <person name="Chan C."/>
        </authorList>
    </citation>
    <scope>NUCLEOTIDE SEQUENCE</scope>
</reference>
<evidence type="ECO:0000256" key="1">
    <source>
        <dbReference type="SAM" id="MobiDB-lite"/>
    </source>
</evidence>
<dbReference type="AlphaFoldDB" id="A0AA36MJ13"/>
<dbReference type="Proteomes" id="UP001178507">
    <property type="component" value="Unassembled WGS sequence"/>
</dbReference>
<feature type="region of interest" description="Disordered" evidence="1">
    <location>
        <begin position="378"/>
        <end position="444"/>
    </location>
</feature>
<sequence length="444" mass="49441">MVIDMATSPKARMTSSMSWSSPQLKRGPTPWNDTLRLPREGPKPGGGKMEVLEPGALEALRTEAAREQAAAEAEALDSTQRPKKDRRKRQTQSTHISGSVDATLSTSAKGASTMTMTPLITIAGADGASMVLPRRAEHLDGPEARRRVEMQTKFHKVEVARQHDQKLIRERAEKCKTMREDRFKRLVDAVCDHGGLAMECAENLAAFEQRFQQRRWELYSDWDENVSHPIQKQAFDYVNPADRSLQKSGMKTVGWTLPTDTPKLKLNVTKDPVRRQLLETEYEKAFHEVAEAVLGRSQSSPDILRRSAYFDGRSGPGARALSRPVLEPTEWGQQRLQGTLFGRFAQACEEGPNFTRARRGGTNVFVPDESDMIQVAGTRRSREHGHHDKGILKGNKASQGESSEGKTHEGCSSGAPSQDHFTFQHGKEVTDLEFPLGKKAGEPF</sequence>
<proteinExistence type="predicted"/>
<accession>A0AA36MJ13</accession>
<gene>
    <name evidence="2" type="ORF">EVOR1521_LOCUS3755</name>
</gene>
<keyword evidence="3" id="KW-1185">Reference proteome</keyword>
<protein>
    <submittedName>
        <fullName evidence="2">Uncharacterized protein</fullName>
    </submittedName>
</protein>
<feature type="compositionally biased region" description="Polar residues" evidence="1">
    <location>
        <begin position="13"/>
        <end position="23"/>
    </location>
</feature>
<evidence type="ECO:0000313" key="2">
    <source>
        <dbReference type="EMBL" id="CAJ1374129.1"/>
    </source>
</evidence>